<sequence>MANRPTELTPALHDYLLAHGFRENQILARLREETQNHEWAIMQITPEQGAFMAILAELIGAKRYLEIGVFTGYSSLSVALAMGVEGRVTALDNNKTFTETAKRYWQEAGLGENIELRLGDARTSLAELLAEGQAGCFDFAFIDADKSGYDNYYEACLELLRPGGLLALDNMFHLGRVALRNKWSEDTPVIDALNAKIKVDQRVSVSMVPIGDGLTLCRKRPQ</sequence>
<dbReference type="GO" id="GO:0008171">
    <property type="term" value="F:O-methyltransferase activity"/>
    <property type="evidence" value="ECO:0007669"/>
    <property type="project" value="InterPro"/>
</dbReference>
<evidence type="ECO:0000256" key="3">
    <source>
        <dbReference type="ARBA" id="ARBA00022691"/>
    </source>
</evidence>
<dbReference type="GO" id="GO:0008757">
    <property type="term" value="F:S-adenosylmethionine-dependent methyltransferase activity"/>
    <property type="evidence" value="ECO:0007669"/>
    <property type="project" value="TreeGrafter"/>
</dbReference>
<evidence type="ECO:0000256" key="1">
    <source>
        <dbReference type="ARBA" id="ARBA00022603"/>
    </source>
</evidence>
<evidence type="ECO:0008006" key="5">
    <source>
        <dbReference type="Google" id="ProtNLM"/>
    </source>
</evidence>
<proteinExistence type="predicted"/>
<dbReference type="GO" id="GO:0032259">
    <property type="term" value="P:methylation"/>
    <property type="evidence" value="ECO:0007669"/>
    <property type="project" value="UniProtKB-KW"/>
</dbReference>
<dbReference type="PANTHER" id="PTHR10509:SF14">
    <property type="entry name" value="CAFFEOYL-COA O-METHYLTRANSFERASE 3-RELATED"/>
    <property type="match status" value="1"/>
</dbReference>
<dbReference type="SUPFAM" id="SSF53335">
    <property type="entry name" value="S-adenosyl-L-methionine-dependent methyltransferases"/>
    <property type="match status" value="1"/>
</dbReference>
<reference evidence="4" key="1">
    <citation type="submission" date="2018-05" db="EMBL/GenBank/DDBJ databases">
        <authorList>
            <person name="Lanie J.A."/>
            <person name="Ng W.-L."/>
            <person name="Kazmierczak K.M."/>
            <person name="Andrzejewski T.M."/>
            <person name="Davidsen T.M."/>
            <person name="Wayne K.J."/>
            <person name="Tettelin H."/>
            <person name="Glass J.I."/>
            <person name="Rusch D."/>
            <person name="Podicherti R."/>
            <person name="Tsui H.-C.T."/>
            <person name="Winkler M.E."/>
        </authorList>
    </citation>
    <scope>NUCLEOTIDE SEQUENCE</scope>
</reference>
<protein>
    <recommendedName>
        <fullName evidence="5">O-methyltransferase domain-containing protein</fullName>
    </recommendedName>
</protein>
<keyword evidence="2" id="KW-0808">Transferase</keyword>
<name>A0A382JJF5_9ZZZZ</name>
<dbReference type="CDD" id="cd02440">
    <property type="entry name" value="AdoMet_MTases"/>
    <property type="match status" value="1"/>
</dbReference>
<keyword evidence="1" id="KW-0489">Methyltransferase</keyword>
<dbReference type="Pfam" id="PF01596">
    <property type="entry name" value="Methyltransf_3"/>
    <property type="match status" value="1"/>
</dbReference>
<dbReference type="PANTHER" id="PTHR10509">
    <property type="entry name" value="O-METHYLTRANSFERASE-RELATED"/>
    <property type="match status" value="1"/>
</dbReference>
<dbReference type="PROSITE" id="PS51682">
    <property type="entry name" value="SAM_OMT_I"/>
    <property type="match status" value="1"/>
</dbReference>
<dbReference type="InterPro" id="IPR002935">
    <property type="entry name" value="SAM_O-MeTrfase"/>
</dbReference>
<gene>
    <name evidence="4" type="ORF">METZ01_LOCUS263655</name>
</gene>
<accession>A0A382JJF5</accession>
<dbReference type="InterPro" id="IPR029063">
    <property type="entry name" value="SAM-dependent_MTases_sf"/>
</dbReference>
<evidence type="ECO:0000313" key="4">
    <source>
        <dbReference type="EMBL" id="SVC10801.1"/>
    </source>
</evidence>
<evidence type="ECO:0000256" key="2">
    <source>
        <dbReference type="ARBA" id="ARBA00022679"/>
    </source>
</evidence>
<dbReference type="EMBL" id="UINC01074004">
    <property type="protein sequence ID" value="SVC10801.1"/>
    <property type="molecule type" value="Genomic_DNA"/>
</dbReference>
<organism evidence="4">
    <name type="scientific">marine metagenome</name>
    <dbReference type="NCBI Taxonomy" id="408172"/>
    <lineage>
        <taxon>unclassified sequences</taxon>
        <taxon>metagenomes</taxon>
        <taxon>ecological metagenomes</taxon>
    </lineage>
</organism>
<dbReference type="InterPro" id="IPR050362">
    <property type="entry name" value="Cation-dep_OMT"/>
</dbReference>
<dbReference type="AlphaFoldDB" id="A0A382JJF5"/>
<keyword evidence="3" id="KW-0949">S-adenosyl-L-methionine</keyword>
<dbReference type="Gene3D" id="3.40.50.150">
    <property type="entry name" value="Vaccinia Virus protein VP39"/>
    <property type="match status" value="1"/>
</dbReference>